<evidence type="ECO:0000259" key="1">
    <source>
        <dbReference type="SMART" id="SM00760"/>
    </source>
</evidence>
<dbReference type="CDD" id="cd06571">
    <property type="entry name" value="Bac_DnaA_C"/>
    <property type="match status" value="1"/>
</dbReference>
<dbReference type="EMBL" id="VMGN01000038">
    <property type="protein sequence ID" value="TSC93598.1"/>
    <property type="molecule type" value="Genomic_DNA"/>
</dbReference>
<proteinExistence type="predicted"/>
<dbReference type="PANTHER" id="PTHR30050:SF2">
    <property type="entry name" value="CHROMOSOMAL REPLICATION INITIATOR PROTEIN DNAA"/>
    <property type="match status" value="1"/>
</dbReference>
<sequence length="87" mass="10320">KAVQKFYHVTIEDIFSHKRNKEIIRPRHVAIYLIKTMTSLSYPDIARECGGKDHTTIMYAEKRIAKDISLDKQLRNEIELIKEMIFQ</sequence>
<organism evidence="2 3">
    <name type="scientific">Candidatus Berkelbacteria bacterium Athens1014_28</name>
    <dbReference type="NCBI Taxonomy" id="2017145"/>
    <lineage>
        <taxon>Bacteria</taxon>
        <taxon>Candidatus Berkelbacteria</taxon>
    </lineage>
</organism>
<protein>
    <submittedName>
        <fullName evidence="2">Chromosomal replication initiator protein DnaA</fullName>
    </submittedName>
</protein>
<accession>A0A554LL42</accession>
<dbReference type="InterPro" id="IPR010921">
    <property type="entry name" value="Trp_repressor/repl_initiator"/>
</dbReference>
<dbReference type="AlphaFoldDB" id="A0A554LL42"/>
<dbReference type="Gene3D" id="1.10.1750.10">
    <property type="match status" value="1"/>
</dbReference>
<comment type="caution">
    <text evidence="2">The sequence shown here is derived from an EMBL/GenBank/DDBJ whole genome shotgun (WGS) entry which is preliminary data.</text>
</comment>
<feature type="domain" description="Chromosomal replication initiator DnaA C-terminal" evidence="1">
    <location>
        <begin position="1"/>
        <end position="64"/>
    </location>
</feature>
<dbReference type="InterPro" id="IPR013159">
    <property type="entry name" value="DnaA_C"/>
</dbReference>
<dbReference type="PANTHER" id="PTHR30050">
    <property type="entry name" value="CHROMOSOMAL REPLICATION INITIATOR PROTEIN DNAA"/>
    <property type="match status" value="1"/>
</dbReference>
<dbReference type="SUPFAM" id="SSF48295">
    <property type="entry name" value="TrpR-like"/>
    <property type="match status" value="1"/>
</dbReference>
<dbReference type="Pfam" id="PF08299">
    <property type="entry name" value="Bac_DnaA_C"/>
    <property type="match status" value="1"/>
</dbReference>
<evidence type="ECO:0000313" key="3">
    <source>
        <dbReference type="Proteomes" id="UP000316495"/>
    </source>
</evidence>
<reference evidence="2 3" key="1">
    <citation type="submission" date="2017-07" db="EMBL/GenBank/DDBJ databases">
        <title>Mechanisms for carbon and nitrogen cycling indicate functional differentiation within the Candidate Phyla Radiation.</title>
        <authorList>
            <person name="Danczak R.E."/>
            <person name="Johnston M.D."/>
            <person name="Kenah C."/>
            <person name="Slattery M."/>
            <person name="Wrighton K.C."/>
            <person name="Wilkins M.J."/>
        </authorList>
    </citation>
    <scope>NUCLEOTIDE SEQUENCE [LARGE SCALE GENOMIC DNA]</scope>
    <source>
        <strain evidence="2">Athens1014_28</strain>
    </source>
</reference>
<dbReference type="SMART" id="SM00760">
    <property type="entry name" value="Bac_DnaA_C"/>
    <property type="match status" value="1"/>
</dbReference>
<gene>
    <name evidence="2" type="ORF">Athens101428_618</name>
</gene>
<dbReference type="GO" id="GO:0006275">
    <property type="term" value="P:regulation of DNA replication"/>
    <property type="evidence" value="ECO:0007669"/>
    <property type="project" value="InterPro"/>
</dbReference>
<dbReference type="GO" id="GO:0003688">
    <property type="term" value="F:DNA replication origin binding"/>
    <property type="evidence" value="ECO:0007669"/>
    <property type="project" value="TreeGrafter"/>
</dbReference>
<dbReference type="Proteomes" id="UP000316495">
    <property type="component" value="Unassembled WGS sequence"/>
</dbReference>
<evidence type="ECO:0000313" key="2">
    <source>
        <dbReference type="EMBL" id="TSC93598.1"/>
    </source>
</evidence>
<feature type="non-terminal residue" evidence="2">
    <location>
        <position position="1"/>
    </location>
</feature>
<dbReference type="GO" id="GO:0005524">
    <property type="term" value="F:ATP binding"/>
    <property type="evidence" value="ECO:0007669"/>
    <property type="project" value="InterPro"/>
</dbReference>
<name>A0A554LL42_9BACT</name>
<dbReference type="GO" id="GO:0006270">
    <property type="term" value="P:DNA replication initiation"/>
    <property type="evidence" value="ECO:0007669"/>
    <property type="project" value="InterPro"/>
</dbReference>
<dbReference type="GO" id="GO:0005886">
    <property type="term" value="C:plasma membrane"/>
    <property type="evidence" value="ECO:0007669"/>
    <property type="project" value="TreeGrafter"/>
</dbReference>